<keyword evidence="4" id="KW-1185">Reference proteome</keyword>
<evidence type="ECO:0000259" key="2">
    <source>
        <dbReference type="Pfam" id="PF12937"/>
    </source>
</evidence>
<protein>
    <recommendedName>
        <fullName evidence="2">F-box domain-containing protein</fullName>
    </recommendedName>
</protein>
<proteinExistence type="predicted"/>
<accession>A0AAW0BSN8</accession>
<dbReference type="EMBL" id="JAYKXP010000080">
    <property type="protein sequence ID" value="KAK7029677.1"/>
    <property type="molecule type" value="Genomic_DNA"/>
</dbReference>
<feature type="domain" description="F-box" evidence="2">
    <location>
        <begin position="90"/>
        <end position="144"/>
    </location>
</feature>
<evidence type="ECO:0000313" key="4">
    <source>
        <dbReference type="Proteomes" id="UP001383192"/>
    </source>
</evidence>
<dbReference type="AlphaFoldDB" id="A0AAW0BSN8"/>
<dbReference type="InterPro" id="IPR001810">
    <property type="entry name" value="F-box_dom"/>
</dbReference>
<organism evidence="3 4">
    <name type="scientific">Paramarasmius palmivorus</name>
    <dbReference type="NCBI Taxonomy" id="297713"/>
    <lineage>
        <taxon>Eukaryota</taxon>
        <taxon>Fungi</taxon>
        <taxon>Dikarya</taxon>
        <taxon>Basidiomycota</taxon>
        <taxon>Agaricomycotina</taxon>
        <taxon>Agaricomycetes</taxon>
        <taxon>Agaricomycetidae</taxon>
        <taxon>Agaricales</taxon>
        <taxon>Marasmiineae</taxon>
        <taxon>Marasmiaceae</taxon>
        <taxon>Paramarasmius</taxon>
    </lineage>
</organism>
<feature type="coiled-coil region" evidence="1">
    <location>
        <begin position="43"/>
        <end position="70"/>
    </location>
</feature>
<dbReference type="Gene3D" id="1.20.1280.50">
    <property type="match status" value="1"/>
</dbReference>
<dbReference type="Proteomes" id="UP001383192">
    <property type="component" value="Unassembled WGS sequence"/>
</dbReference>
<gene>
    <name evidence="3" type="ORF">VNI00_014375</name>
</gene>
<sequence length="312" mass="35936">MPPGTFRGSQAQVDYAMTLPKILENFARGTITSSERSSLNEYLHTAEDDLAQCEVEINKHKGAIMVLEDKRRKIQNFIEKSHSLLAPVHRMPPEILSYIFSFCCQQAVLIPGVQARPPLVSLSFICHRWRDTILSIPSLWSVLDINFEPWKWDFEQLERVVAMYLTRSKSHPLTLYLDLTSTREEDQETSEKCIAILRRIVRESHRWETAELDISPSGLRHPVFQPIMGRLPLLKKLALYGRDNEFDLFNKNIAFNLGSLFGTCPSLEHVLVNDDIASYGSVVPWHQIRTMGLKMFYNVSRGRAPIFGRHRI</sequence>
<name>A0AAW0BSN8_9AGAR</name>
<keyword evidence="1" id="KW-0175">Coiled coil</keyword>
<reference evidence="3 4" key="1">
    <citation type="submission" date="2024-01" db="EMBL/GenBank/DDBJ databases">
        <title>A draft genome for a cacao thread blight-causing isolate of Paramarasmius palmivorus.</title>
        <authorList>
            <person name="Baruah I.K."/>
            <person name="Bukari Y."/>
            <person name="Amoako-Attah I."/>
            <person name="Meinhardt L.W."/>
            <person name="Bailey B.A."/>
            <person name="Cohen S.P."/>
        </authorList>
    </citation>
    <scope>NUCLEOTIDE SEQUENCE [LARGE SCALE GENOMIC DNA]</scope>
    <source>
        <strain evidence="3 4">GH-12</strain>
    </source>
</reference>
<evidence type="ECO:0000313" key="3">
    <source>
        <dbReference type="EMBL" id="KAK7029677.1"/>
    </source>
</evidence>
<comment type="caution">
    <text evidence="3">The sequence shown here is derived from an EMBL/GenBank/DDBJ whole genome shotgun (WGS) entry which is preliminary data.</text>
</comment>
<dbReference type="Pfam" id="PF12937">
    <property type="entry name" value="F-box-like"/>
    <property type="match status" value="1"/>
</dbReference>
<evidence type="ECO:0000256" key="1">
    <source>
        <dbReference type="SAM" id="Coils"/>
    </source>
</evidence>